<evidence type="ECO:0000256" key="1">
    <source>
        <dbReference type="SAM" id="MobiDB-lite"/>
    </source>
</evidence>
<dbReference type="Proteomes" id="UP001195724">
    <property type="component" value="Unassembled WGS sequence"/>
</dbReference>
<reference evidence="2 3" key="1">
    <citation type="submission" date="2021-01" db="EMBL/GenBank/DDBJ databases">
        <title>Sequencing the genomes of 1000 actinobacteria strains.</title>
        <authorList>
            <person name="Klenk H.-P."/>
        </authorList>
    </citation>
    <scope>NUCLEOTIDE SEQUENCE [LARGE SCALE GENOMIC DNA]</scope>
    <source>
        <strain evidence="2 3">DSM 44581</strain>
    </source>
</reference>
<name>A0ABS2S2L4_9PSEU</name>
<proteinExistence type="predicted"/>
<dbReference type="EMBL" id="JAFBCL010000001">
    <property type="protein sequence ID" value="MBM7810180.1"/>
    <property type="molecule type" value="Genomic_DNA"/>
</dbReference>
<protein>
    <submittedName>
        <fullName evidence="2">Uncharacterized protein</fullName>
    </submittedName>
</protein>
<organism evidence="2 3">
    <name type="scientific">Saccharothrix algeriensis</name>
    <dbReference type="NCBI Taxonomy" id="173560"/>
    <lineage>
        <taxon>Bacteria</taxon>
        <taxon>Bacillati</taxon>
        <taxon>Actinomycetota</taxon>
        <taxon>Actinomycetes</taxon>
        <taxon>Pseudonocardiales</taxon>
        <taxon>Pseudonocardiaceae</taxon>
        <taxon>Saccharothrix</taxon>
    </lineage>
</organism>
<dbReference type="RefSeq" id="WP_275584701.1">
    <property type="nucleotide sequence ID" value="NZ_JAFBCL010000001.1"/>
</dbReference>
<sequence length="44" mass="4677">MTHSANHRAGKSHQEIEQGVVGINSENPSRTGPAERSSHGRVAV</sequence>
<comment type="caution">
    <text evidence="2">The sequence shown here is derived from an EMBL/GenBank/DDBJ whole genome shotgun (WGS) entry which is preliminary data.</text>
</comment>
<accession>A0ABS2S2L4</accession>
<gene>
    <name evidence="2" type="ORF">JOE68_001045</name>
</gene>
<evidence type="ECO:0000313" key="2">
    <source>
        <dbReference type="EMBL" id="MBM7810180.1"/>
    </source>
</evidence>
<keyword evidence="3" id="KW-1185">Reference proteome</keyword>
<feature type="compositionally biased region" description="Basic residues" evidence="1">
    <location>
        <begin position="1"/>
        <end position="11"/>
    </location>
</feature>
<evidence type="ECO:0000313" key="3">
    <source>
        <dbReference type="Proteomes" id="UP001195724"/>
    </source>
</evidence>
<feature type="region of interest" description="Disordered" evidence="1">
    <location>
        <begin position="1"/>
        <end position="44"/>
    </location>
</feature>